<dbReference type="OrthoDB" id="3289082at2"/>
<dbReference type="CDD" id="cd00102">
    <property type="entry name" value="IPT"/>
    <property type="match status" value="4"/>
</dbReference>
<evidence type="ECO:0000259" key="1">
    <source>
        <dbReference type="SMART" id="SM00429"/>
    </source>
</evidence>
<sequence>MRRAVLAPPVLSSVVPQQGVRTGGTPVTLTGSGFGGATAVRFGTTPAASFAVLSATRIDAVTPPGNGTVHVTVSTAGGTSTQPVTFTYVTAVLPSVTSVTPDRGPAAGGTPVTLAGSGFGGATAVRFGTTPAASFTVVSAARIDAVTPAGSPGPAAVTVTTPGGTSVPQAPQSYFYYLAQPALSDLSPDRGPAAGGTPVTLAGSGFAGATAVRFGTTPAASFTVVSATRIDAVAPAGSPGPVAVTVTTPGGTSNSLTYTWAPAAVLSDAVPAAGPTSGGTIVTLTGSGLTLTGTVAFGGDSAAFTVVSDTLATAVSPPGAAGTVAVTVTTPGGTSNGVPYTYVPPPDI</sequence>
<dbReference type="AlphaFoldDB" id="A0A3R7I5J7"/>
<protein>
    <submittedName>
        <fullName evidence="2">Cell shape-determining protein</fullName>
    </submittedName>
</protein>
<dbReference type="PANTHER" id="PTHR22625:SF70">
    <property type="entry name" value="PLEXIN A, ISOFORM A"/>
    <property type="match status" value="1"/>
</dbReference>
<keyword evidence="3" id="KW-1185">Reference proteome</keyword>
<feature type="domain" description="IPT/TIG" evidence="1">
    <location>
        <begin position="8"/>
        <end position="89"/>
    </location>
</feature>
<organism evidence="2 3">
    <name type="scientific">Streptomyces xinghaiensis</name>
    <dbReference type="NCBI Taxonomy" id="1038928"/>
    <lineage>
        <taxon>Bacteria</taxon>
        <taxon>Bacillati</taxon>
        <taxon>Actinomycetota</taxon>
        <taxon>Actinomycetes</taxon>
        <taxon>Kitasatosporales</taxon>
        <taxon>Streptomycetaceae</taxon>
        <taxon>Streptomyces</taxon>
    </lineage>
</organism>
<gene>
    <name evidence="2" type="ORF">SFRA_017865</name>
</gene>
<dbReference type="GO" id="GO:0017154">
    <property type="term" value="F:semaphorin receptor activity"/>
    <property type="evidence" value="ECO:0007669"/>
    <property type="project" value="InterPro"/>
</dbReference>
<accession>A0A3R7I5J7</accession>
<dbReference type="GO" id="GO:0005975">
    <property type="term" value="P:carbohydrate metabolic process"/>
    <property type="evidence" value="ECO:0007669"/>
    <property type="project" value="UniProtKB-ARBA"/>
</dbReference>
<feature type="domain" description="IPT/TIG" evidence="1">
    <location>
        <begin position="180"/>
        <end position="259"/>
    </location>
</feature>
<feature type="domain" description="IPT/TIG" evidence="1">
    <location>
        <begin position="93"/>
        <end position="178"/>
    </location>
</feature>
<dbReference type="EMBL" id="JNAD02000008">
    <property type="protein sequence ID" value="RKM94359.1"/>
    <property type="molecule type" value="Genomic_DNA"/>
</dbReference>
<dbReference type="Gene3D" id="2.60.40.10">
    <property type="entry name" value="Immunoglobulins"/>
    <property type="match status" value="4"/>
</dbReference>
<dbReference type="SMART" id="SM00429">
    <property type="entry name" value="IPT"/>
    <property type="match status" value="4"/>
</dbReference>
<dbReference type="PANTHER" id="PTHR22625">
    <property type="entry name" value="PLEXIN"/>
    <property type="match status" value="1"/>
</dbReference>
<reference evidence="2 3" key="1">
    <citation type="journal article" date="2014" name="Genome Announc.">
        <title>Draft Genome Sequence of Streptomyces fradiae ATCC 19609, a Strain Highly Sensitive to Antibiotics.</title>
        <authorList>
            <person name="Bekker O.B."/>
            <person name="Klimina K.M."/>
            <person name="Vatlin A.A."/>
            <person name="Zakharevich N.V."/>
            <person name="Kasianov A.S."/>
            <person name="Danilenko V.N."/>
        </authorList>
    </citation>
    <scope>NUCLEOTIDE SEQUENCE [LARGE SCALE GENOMIC DNA]</scope>
    <source>
        <strain evidence="2 3">ATCC 19609</strain>
    </source>
</reference>
<dbReference type="InterPro" id="IPR002909">
    <property type="entry name" value="IPT_dom"/>
</dbReference>
<feature type="domain" description="IPT/TIG" evidence="1">
    <location>
        <begin position="263"/>
        <end position="343"/>
    </location>
</feature>
<dbReference type="InterPro" id="IPR013783">
    <property type="entry name" value="Ig-like_fold"/>
</dbReference>
<evidence type="ECO:0000313" key="2">
    <source>
        <dbReference type="EMBL" id="RKM94359.1"/>
    </source>
</evidence>
<dbReference type="SUPFAM" id="SSF81296">
    <property type="entry name" value="E set domains"/>
    <property type="match status" value="4"/>
</dbReference>
<evidence type="ECO:0000313" key="3">
    <source>
        <dbReference type="Proteomes" id="UP000028058"/>
    </source>
</evidence>
<dbReference type="InterPro" id="IPR014756">
    <property type="entry name" value="Ig_E-set"/>
</dbReference>
<dbReference type="Pfam" id="PF01833">
    <property type="entry name" value="TIG"/>
    <property type="match status" value="4"/>
</dbReference>
<dbReference type="Proteomes" id="UP000028058">
    <property type="component" value="Unassembled WGS sequence"/>
</dbReference>
<name>A0A3R7I5J7_9ACTN</name>
<comment type="caution">
    <text evidence="2">The sequence shown here is derived from an EMBL/GenBank/DDBJ whole genome shotgun (WGS) entry which is preliminary data.</text>
</comment>
<proteinExistence type="predicted"/>
<dbReference type="InterPro" id="IPR031148">
    <property type="entry name" value="Plexin"/>
</dbReference>